<feature type="binding site" evidence="7">
    <location>
        <position position="212"/>
    </location>
    <ligand>
        <name>NADP(+)</name>
        <dbReference type="ChEBI" id="CHEBI:58349"/>
    </ligand>
</feature>
<feature type="binding site" evidence="7">
    <location>
        <position position="87"/>
    </location>
    <ligand>
        <name>shikimate</name>
        <dbReference type="ChEBI" id="CHEBI:36208"/>
    </ligand>
</feature>
<dbReference type="PANTHER" id="PTHR21089:SF1">
    <property type="entry name" value="BIFUNCTIONAL 3-DEHYDROQUINATE DEHYDRATASE_SHIKIMATE DEHYDROGENASE, CHLOROPLASTIC"/>
    <property type="match status" value="1"/>
</dbReference>
<gene>
    <name evidence="7 10" type="primary">aroE</name>
    <name evidence="10" type="ORF">ACFQGR_01970</name>
</gene>
<evidence type="ECO:0000256" key="6">
    <source>
        <dbReference type="ARBA" id="ARBA00023141"/>
    </source>
</evidence>
<dbReference type="HAMAP" id="MF_00222">
    <property type="entry name" value="Shikimate_DH_AroE"/>
    <property type="match status" value="1"/>
</dbReference>
<proteinExistence type="inferred from homology"/>
<evidence type="ECO:0000256" key="1">
    <source>
        <dbReference type="ARBA" id="ARBA00004871"/>
    </source>
</evidence>
<dbReference type="PANTHER" id="PTHR21089">
    <property type="entry name" value="SHIKIMATE DEHYDROGENASE"/>
    <property type="match status" value="1"/>
</dbReference>
<comment type="caution">
    <text evidence="7">Lacks conserved residue(s) required for the propagation of feature annotation.</text>
</comment>
<dbReference type="EC" id="1.1.1.25" evidence="2 7"/>
<evidence type="ECO:0000259" key="9">
    <source>
        <dbReference type="Pfam" id="PF18317"/>
    </source>
</evidence>
<dbReference type="Gene3D" id="3.40.50.720">
    <property type="entry name" value="NAD(P)-binding Rossmann-like Domain"/>
    <property type="match status" value="1"/>
</dbReference>
<feature type="domain" description="SDH C-terminal" evidence="9">
    <location>
        <begin position="235"/>
        <end position="264"/>
    </location>
</feature>
<dbReference type="NCBIfam" id="TIGR00507">
    <property type="entry name" value="aroE"/>
    <property type="match status" value="1"/>
</dbReference>
<protein>
    <recommendedName>
        <fullName evidence="2 7">Shikimate dehydrogenase (NADP(+))</fullName>
        <shortName evidence="7">SDH</shortName>
        <ecNumber evidence="2 7">1.1.1.25</ecNumber>
    </recommendedName>
</protein>
<evidence type="ECO:0000256" key="2">
    <source>
        <dbReference type="ARBA" id="ARBA00012962"/>
    </source>
</evidence>
<feature type="binding site" evidence="7">
    <location>
        <position position="78"/>
    </location>
    <ligand>
        <name>NADP(+)</name>
        <dbReference type="ChEBI" id="CHEBI:58349"/>
    </ligand>
</feature>
<feature type="binding site" evidence="7">
    <location>
        <position position="242"/>
    </location>
    <ligand>
        <name>shikimate</name>
        <dbReference type="ChEBI" id="CHEBI:36208"/>
    </ligand>
</feature>
<dbReference type="EMBL" id="JBHSSG010000007">
    <property type="protein sequence ID" value="MFC6178180.1"/>
    <property type="molecule type" value="Genomic_DNA"/>
</dbReference>
<evidence type="ECO:0000256" key="3">
    <source>
        <dbReference type="ARBA" id="ARBA00022605"/>
    </source>
</evidence>
<dbReference type="Pfam" id="PF08501">
    <property type="entry name" value="Shikimate_dh_N"/>
    <property type="match status" value="1"/>
</dbReference>
<comment type="caution">
    <text evidence="10">The sequence shown here is derived from an EMBL/GenBank/DDBJ whole genome shotgun (WGS) entry which is preliminary data.</text>
</comment>
<evidence type="ECO:0000256" key="5">
    <source>
        <dbReference type="ARBA" id="ARBA00023002"/>
    </source>
</evidence>
<dbReference type="RefSeq" id="WP_042492826.1">
    <property type="nucleotide sequence ID" value="NZ_BJDT01000005.1"/>
</dbReference>
<comment type="catalytic activity">
    <reaction evidence="7">
        <text>shikimate + NADP(+) = 3-dehydroshikimate + NADPH + H(+)</text>
        <dbReference type="Rhea" id="RHEA:17737"/>
        <dbReference type="ChEBI" id="CHEBI:15378"/>
        <dbReference type="ChEBI" id="CHEBI:16630"/>
        <dbReference type="ChEBI" id="CHEBI:36208"/>
        <dbReference type="ChEBI" id="CHEBI:57783"/>
        <dbReference type="ChEBI" id="CHEBI:58349"/>
        <dbReference type="EC" id="1.1.1.25"/>
    </reaction>
</comment>
<dbReference type="GO" id="GO:0004764">
    <property type="term" value="F:shikimate 3-dehydrogenase (NADP+) activity"/>
    <property type="evidence" value="ECO:0007669"/>
    <property type="project" value="UniProtKB-EC"/>
</dbReference>
<feature type="active site" description="Proton acceptor" evidence="7">
    <location>
        <position position="66"/>
    </location>
</feature>
<feature type="binding site" evidence="7">
    <location>
        <begin position="15"/>
        <end position="17"/>
    </location>
    <ligand>
        <name>shikimate</name>
        <dbReference type="ChEBI" id="CHEBI:36208"/>
    </ligand>
</feature>
<comment type="function">
    <text evidence="7">Involved in the biosynthesis of the chorismate, which leads to the biosynthesis of aromatic amino acids. Catalyzes the reversible NADPH linked reduction of 3-dehydroshikimate (DHSA) to yield shikimate (SA).</text>
</comment>
<dbReference type="CDD" id="cd01065">
    <property type="entry name" value="NAD_bind_Shikimate_DH"/>
    <property type="match status" value="1"/>
</dbReference>
<evidence type="ECO:0000259" key="8">
    <source>
        <dbReference type="Pfam" id="PF08501"/>
    </source>
</evidence>
<dbReference type="InterPro" id="IPR013708">
    <property type="entry name" value="Shikimate_DH-bd_N"/>
</dbReference>
<keyword evidence="4 7" id="KW-0521">NADP</keyword>
<comment type="subunit">
    <text evidence="7">Homodimer.</text>
</comment>
<dbReference type="InterPro" id="IPR036291">
    <property type="entry name" value="NAD(P)-bd_dom_sf"/>
</dbReference>
<evidence type="ECO:0000313" key="11">
    <source>
        <dbReference type="Proteomes" id="UP001596158"/>
    </source>
</evidence>
<evidence type="ECO:0000256" key="7">
    <source>
        <dbReference type="HAMAP-Rule" id="MF_00222"/>
    </source>
</evidence>
<evidence type="ECO:0000313" key="10">
    <source>
        <dbReference type="EMBL" id="MFC6178180.1"/>
    </source>
</evidence>
<feature type="binding site" evidence="7">
    <location>
        <position position="214"/>
    </location>
    <ligand>
        <name>shikimate</name>
        <dbReference type="ChEBI" id="CHEBI:36208"/>
    </ligand>
</feature>
<dbReference type="InterPro" id="IPR046346">
    <property type="entry name" value="Aminoacid_DH-like_N_sf"/>
</dbReference>
<feature type="domain" description="Shikimate dehydrogenase substrate binding N-terminal" evidence="8">
    <location>
        <begin position="7"/>
        <end position="89"/>
    </location>
</feature>
<dbReference type="Gene3D" id="3.40.50.10860">
    <property type="entry name" value="Leucine Dehydrogenase, chain A, domain 1"/>
    <property type="match status" value="1"/>
</dbReference>
<comment type="similarity">
    <text evidence="7">Belongs to the shikimate dehydrogenase family.</text>
</comment>
<dbReference type="SUPFAM" id="SSF51735">
    <property type="entry name" value="NAD(P)-binding Rossmann-fold domains"/>
    <property type="match status" value="1"/>
</dbReference>
<evidence type="ECO:0000256" key="4">
    <source>
        <dbReference type="ARBA" id="ARBA00022857"/>
    </source>
</evidence>
<accession>A0ABW1RRW5</accession>
<name>A0ABW1RRW5_9LACO</name>
<organism evidence="10 11">
    <name type="scientific">Weissella sagaensis</name>
    <dbReference type="NCBI Taxonomy" id="2559928"/>
    <lineage>
        <taxon>Bacteria</taxon>
        <taxon>Bacillati</taxon>
        <taxon>Bacillota</taxon>
        <taxon>Bacilli</taxon>
        <taxon>Lactobacillales</taxon>
        <taxon>Lactobacillaceae</taxon>
        <taxon>Weissella</taxon>
    </lineage>
</organism>
<reference evidence="11" key="1">
    <citation type="journal article" date="2019" name="Int. J. Syst. Evol. Microbiol.">
        <title>The Global Catalogue of Microorganisms (GCM) 10K type strain sequencing project: providing services to taxonomists for standard genome sequencing and annotation.</title>
        <authorList>
            <consortium name="The Broad Institute Genomics Platform"/>
            <consortium name="The Broad Institute Genome Sequencing Center for Infectious Disease"/>
            <person name="Wu L."/>
            <person name="Ma J."/>
        </authorList>
    </citation>
    <scope>NUCLEOTIDE SEQUENCE [LARGE SCALE GENOMIC DNA]</scope>
    <source>
        <strain evidence="11">CCM 8924</strain>
    </source>
</reference>
<feature type="binding site" evidence="7">
    <location>
        <position position="62"/>
    </location>
    <ligand>
        <name>shikimate</name>
        <dbReference type="ChEBI" id="CHEBI:36208"/>
    </ligand>
</feature>
<comment type="pathway">
    <text evidence="1 7">Metabolic intermediate biosynthesis; chorismate biosynthesis; chorismate from D-erythrose 4-phosphate and phosphoenolpyruvate: step 4/7.</text>
</comment>
<keyword evidence="6 7" id="KW-0057">Aromatic amino acid biosynthesis</keyword>
<feature type="binding site" evidence="7">
    <location>
        <position position="235"/>
    </location>
    <ligand>
        <name>NADP(+)</name>
        <dbReference type="ChEBI" id="CHEBI:58349"/>
    </ligand>
</feature>
<dbReference type="InterPro" id="IPR022893">
    <property type="entry name" value="Shikimate_DH_fam"/>
</dbReference>
<dbReference type="InterPro" id="IPR011342">
    <property type="entry name" value="Shikimate_DH"/>
</dbReference>
<dbReference type="Proteomes" id="UP001596158">
    <property type="component" value="Unassembled WGS sequence"/>
</dbReference>
<keyword evidence="11" id="KW-1185">Reference proteome</keyword>
<keyword evidence="5 7" id="KW-0560">Oxidoreductase</keyword>
<keyword evidence="3 7" id="KW-0028">Amino-acid biosynthesis</keyword>
<feature type="binding site" evidence="7">
    <location>
        <position position="102"/>
    </location>
    <ligand>
        <name>shikimate</name>
        <dbReference type="ChEBI" id="CHEBI:36208"/>
    </ligand>
</feature>
<dbReference type="SUPFAM" id="SSF53223">
    <property type="entry name" value="Aminoacid dehydrogenase-like, N-terminal domain"/>
    <property type="match status" value="1"/>
</dbReference>
<sequence>MTDYYGLIGYPVEHSKSPVMQNQAFRLARIDANYQLFPIAPQNLATALPQLVAKGIKGLNVTMPFKQAVVPYMDELSDLSKRLGVVNTITISDGRLFGDTTDGQGFWTTIKQVPKQTIIIGTGGAAQAIIASAPKTTQVHVFNRMNEKFVAKADALAHFMQEPLHDLATITQYLPTADLIVNATSVGMNGEPSLLSPQQFSLTPRQAKVVDIIYKTDDTPFVAAAKQANRAATDGLAMLAGQGALSFAAWTGIFPDQQRMLAAISKERRN</sequence>
<dbReference type="InterPro" id="IPR041121">
    <property type="entry name" value="SDH_C"/>
</dbReference>
<dbReference type="Pfam" id="PF18317">
    <property type="entry name" value="SDH_C"/>
    <property type="match status" value="1"/>
</dbReference>